<accession>A0A174NT47</accession>
<feature type="transmembrane region" description="Helical" evidence="2">
    <location>
        <begin position="6"/>
        <end position="28"/>
    </location>
</feature>
<evidence type="ECO:0000313" key="16">
    <source>
        <dbReference type="Proteomes" id="UP000095413"/>
    </source>
</evidence>
<dbReference type="OrthoDB" id="9789229at2"/>
<dbReference type="Proteomes" id="UP000285897">
    <property type="component" value="Unassembled WGS sequence"/>
</dbReference>
<evidence type="ECO:0000313" key="20">
    <source>
        <dbReference type="Proteomes" id="UP000283928"/>
    </source>
</evidence>
<dbReference type="EMBL" id="CZBA01000007">
    <property type="protein sequence ID" value="CUP50451.1"/>
    <property type="molecule type" value="Genomic_DNA"/>
</dbReference>
<dbReference type="Proteomes" id="UP000265808">
    <property type="component" value="Unassembled WGS sequence"/>
</dbReference>
<dbReference type="Proteomes" id="UP000283928">
    <property type="component" value="Unassembled WGS sequence"/>
</dbReference>
<keyword evidence="2" id="KW-0472">Membrane</keyword>
<evidence type="ECO:0000313" key="11">
    <source>
        <dbReference type="EMBL" id="RHE75665.1"/>
    </source>
</evidence>
<dbReference type="Proteomes" id="UP000095413">
    <property type="component" value="Unassembled WGS sequence"/>
</dbReference>
<dbReference type="EMBL" id="QRUH01000006">
    <property type="protein sequence ID" value="RGR49200.1"/>
    <property type="molecule type" value="Genomic_DNA"/>
</dbReference>
<dbReference type="RefSeq" id="WP_044925667.1">
    <property type="nucleotide sequence ID" value="NZ_CP176627.1"/>
</dbReference>
<evidence type="ECO:0000313" key="25">
    <source>
        <dbReference type="Proteomes" id="UP000285839"/>
    </source>
</evidence>
<evidence type="ECO:0000313" key="10">
    <source>
        <dbReference type="EMBL" id="RHE10867.1"/>
    </source>
</evidence>
<sequence length="295" mass="33340">MICGMTYFQICLYFLVYSFGGWVVEVIFHAVALGKVINRGFLNGPVCPVYGFGVLSVFALLNTIQSGGHQMSEGMIFVFGFVLATAVELIAGWLLDVCFHARWWDYSDKPLNFHGYICLEFSLIWGLAIVMVVKVFQKYVENQVSHTPATWEWVVIAILYAVYLTDFIVTVAVIRGLNKKLTRLDKVSSDLRIVSDKLSDTLATTTIDTAQKVGERKVQAALAKAELLETTAAQKEKTVEMLRMKKAELQAQFDELSSSITNHTVFGQGRLLKAFPEMKHRDYFELIQELKKKLK</sequence>
<keyword evidence="1" id="KW-0175">Coiled coil</keyword>
<evidence type="ECO:0000313" key="26">
    <source>
        <dbReference type="Proteomes" id="UP000285897"/>
    </source>
</evidence>
<dbReference type="Proteomes" id="UP000284644">
    <property type="component" value="Unassembled WGS sequence"/>
</dbReference>
<gene>
    <name evidence="14" type="ORF">DW021_12390</name>
    <name evidence="13" type="ORF">DW222_15230</name>
    <name evidence="12" type="ORF">DW272_16515</name>
    <name evidence="11" type="ORF">DW723_08245</name>
    <name evidence="10" type="ORF">DW767_13205</name>
    <name evidence="9" type="ORF">DW859_11835</name>
    <name evidence="8" type="ORF">DWX77_06965</name>
    <name evidence="7" type="ORF">DWY46_09530</name>
    <name evidence="6" type="ORF">DXB38_10900</name>
    <name evidence="5" type="ORF">DXB81_17795</name>
    <name evidence="3" type="ORF">ERS852394_02642</name>
    <name evidence="4" type="ORF">ERS852533_01582</name>
</gene>
<dbReference type="Proteomes" id="UP000095409">
    <property type="component" value="Unassembled WGS sequence"/>
</dbReference>
<dbReference type="Pfam" id="PF06541">
    <property type="entry name" value="ABC_trans_CmpB"/>
    <property type="match status" value="1"/>
</dbReference>
<dbReference type="Proteomes" id="UP000285839">
    <property type="component" value="Unassembled WGS sequence"/>
</dbReference>
<evidence type="ECO:0000313" key="9">
    <source>
        <dbReference type="EMBL" id="RHC05250.1"/>
    </source>
</evidence>
<dbReference type="Proteomes" id="UP000284220">
    <property type="component" value="Unassembled WGS sequence"/>
</dbReference>
<dbReference type="EMBL" id="QSUZ01000014">
    <property type="protein sequence ID" value="RGN87057.1"/>
    <property type="molecule type" value="Genomic_DNA"/>
</dbReference>
<keyword evidence="2" id="KW-0812">Transmembrane</keyword>
<evidence type="ECO:0000313" key="4">
    <source>
        <dbReference type="EMBL" id="CUP50451.1"/>
    </source>
</evidence>
<name>A0A174NT47_9FIRM</name>
<evidence type="ECO:0000313" key="6">
    <source>
        <dbReference type="EMBL" id="RGN87057.1"/>
    </source>
</evidence>
<feature type="transmembrane region" description="Helical" evidence="2">
    <location>
        <begin position="40"/>
        <end position="64"/>
    </location>
</feature>
<dbReference type="EMBL" id="QRJH01000009">
    <property type="protein sequence ID" value="RHH16325.1"/>
    <property type="molecule type" value="Genomic_DNA"/>
</dbReference>
<keyword evidence="2" id="KW-1133">Transmembrane helix</keyword>
<dbReference type="Proteomes" id="UP000261105">
    <property type="component" value="Unassembled WGS sequence"/>
</dbReference>
<evidence type="ECO:0000313" key="7">
    <source>
        <dbReference type="EMBL" id="RGR49200.1"/>
    </source>
</evidence>
<proteinExistence type="predicted"/>
<reference evidence="15 16" key="1">
    <citation type="submission" date="2015-09" db="EMBL/GenBank/DDBJ databases">
        <authorList>
            <consortium name="Pathogen Informatics"/>
        </authorList>
    </citation>
    <scope>NUCLEOTIDE SEQUENCE [LARGE SCALE GENOMIC DNA]</scope>
    <source>
        <strain evidence="3 15">2789STDY5608837</strain>
        <strain evidence="4 16">2789STDY5834921</strain>
    </source>
</reference>
<evidence type="ECO:0000313" key="23">
    <source>
        <dbReference type="Proteomes" id="UP000284242"/>
    </source>
</evidence>
<dbReference type="EMBL" id="QSKO01000009">
    <property type="protein sequence ID" value="RHE75665.1"/>
    <property type="molecule type" value="Genomic_DNA"/>
</dbReference>
<organism evidence="4 16">
    <name type="scientific">Blautia obeum</name>
    <dbReference type="NCBI Taxonomy" id="40520"/>
    <lineage>
        <taxon>Bacteria</taxon>
        <taxon>Bacillati</taxon>
        <taxon>Bacillota</taxon>
        <taxon>Clostridia</taxon>
        <taxon>Lachnospirales</taxon>
        <taxon>Lachnospiraceae</taxon>
        <taxon>Blautia</taxon>
    </lineage>
</organism>
<dbReference type="EMBL" id="QROS01000009">
    <property type="protein sequence ID" value="RHL45631.1"/>
    <property type="molecule type" value="Genomic_DNA"/>
</dbReference>
<evidence type="ECO:0000313" key="19">
    <source>
        <dbReference type="Proteomes" id="UP000265808"/>
    </source>
</evidence>
<evidence type="ECO:0000313" key="3">
    <source>
        <dbReference type="EMBL" id="CUO63677.1"/>
    </source>
</evidence>
<evidence type="ECO:0000313" key="5">
    <source>
        <dbReference type="EMBL" id="RGN01561.1"/>
    </source>
</evidence>
<evidence type="ECO:0000313" key="18">
    <source>
        <dbReference type="Proteomes" id="UP000261222"/>
    </source>
</evidence>
<evidence type="ECO:0000256" key="2">
    <source>
        <dbReference type="SAM" id="Phobius"/>
    </source>
</evidence>
<dbReference type="GeneID" id="79805547"/>
<feature type="transmembrane region" description="Helical" evidence="2">
    <location>
        <begin position="153"/>
        <end position="174"/>
    </location>
</feature>
<dbReference type="AlphaFoldDB" id="A0A174NT47"/>
<dbReference type="EMBL" id="QSHL01000008">
    <property type="protein sequence ID" value="RHC05250.1"/>
    <property type="molecule type" value="Genomic_DNA"/>
</dbReference>
<dbReference type="EMBL" id="QRHZ01000016">
    <property type="protein sequence ID" value="RHG13574.1"/>
    <property type="molecule type" value="Genomic_DNA"/>
</dbReference>
<dbReference type="Proteomes" id="UP000261222">
    <property type="component" value="Unassembled WGS sequence"/>
</dbReference>
<evidence type="ECO:0000313" key="22">
    <source>
        <dbReference type="Proteomes" id="UP000284220"/>
    </source>
</evidence>
<evidence type="ECO:0000313" key="24">
    <source>
        <dbReference type="Proteomes" id="UP000284644"/>
    </source>
</evidence>
<evidence type="ECO:0000313" key="17">
    <source>
        <dbReference type="Proteomes" id="UP000261105"/>
    </source>
</evidence>
<dbReference type="Proteomes" id="UP000284242">
    <property type="component" value="Unassembled WGS sequence"/>
</dbReference>
<evidence type="ECO:0000313" key="8">
    <source>
        <dbReference type="EMBL" id="RGS74675.1"/>
    </source>
</evidence>
<protein>
    <submittedName>
        <fullName evidence="4">Predicted membrane protein</fullName>
    </submittedName>
</protein>
<dbReference type="Proteomes" id="UP000284024">
    <property type="component" value="Unassembled WGS sequence"/>
</dbReference>
<evidence type="ECO:0000313" key="13">
    <source>
        <dbReference type="EMBL" id="RHH16325.1"/>
    </source>
</evidence>
<dbReference type="EMBL" id="QSJW01000008">
    <property type="protein sequence ID" value="RHE10867.1"/>
    <property type="molecule type" value="Genomic_DNA"/>
</dbReference>
<evidence type="ECO:0000313" key="14">
    <source>
        <dbReference type="EMBL" id="RHL45631.1"/>
    </source>
</evidence>
<dbReference type="EMBL" id="QSUB01000017">
    <property type="protein sequence ID" value="RGN01561.1"/>
    <property type="molecule type" value="Genomic_DNA"/>
</dbReference>
<evidence type="ECO:0000313" key="12">
    <source>
        <dbReference type="EMBL" id="RHG13574.1"/>
    </source>
</evidence>
<feature type="transmembrane region" description="Helical" evidence="2">
    <location>
        <begin position="76"/>
        <end position="99"/>
    </location>
</feature>
<dbReference type="InterPro" id="IPR010540">
    <property type="entry name" value="CmpB_TMEM229"/>
</dbReference>
<feature type="transmembrane region" description="Helical" evidence="2">
    <location>
        <begin position="111"/>
        <end position="133"/>
    </location>
</feature>
<evidence type="ECO:0000313" key="21">
    <source>
        <dbReference type="Proteomes" id="UP000284024"/>
    </source>
</evidence>
<reference evidence="17 18" key="2">
    <citation type="submission" date="2018-08" db="EMBL/GenBank/DDBJ databases">
        <title>A genome reference for cultivated species of the human gut microbiota.</title>
        <authorList>
            <person name="Zou Y."/>
            <person name="Xue W."/>
            <person name="Luo G."/>
        </authorList>
    </citation>
    <scope>NUCLEOTIDE SEQUENCE [LARGE SCALE GENOMIC DNA]</scope>
    <source>
        <strain evidence="8 23">AF21-24</strain>
        <strain evidence="7 25">AF25-21</strain>
        <strain evidence="14 26">AF37-6AC</strain>
        <strain evidence="13 21">AM18-2AC</strain>
        <strain evidence="12 22">AM22-9LB</strain>
        <strain evidence="11 20">AM27-32LB</strain>
        <strain evidence="10 24">AM29-25AC</strain>
        <strain evidence="9 19">AM37-4AC</strain>
        <strain evidence="6 17">OM03-6</strain>
        <strain evidence="5 18">OM06-11AA</strain>
    </source>
</reference>
<feature type="coiled-coil region" evidence="1">
    <location>
        <begin position="218"/>
        <end position="259"/>
    </location>
</feature>
<evidence type="ECO:0000256" key="1">
    <source>
        <dbReference type="SAM" id="Coils"/>
    </source>
</evidence>
<dbReference type="EMBL" id="CYZD01000017">
    <property type="protein sequence ID" value="CUO63677.1"/>
    <property type="molecule type" value="Genomic_DNA"/>
</dbReference>
<dbReference type="EMBL" id="QRVV01000014">
    <property type="protein sequence ID" value="RGS74675.1"/>
    <property type="molecule type" value="Genomic_DNA"/>
</dbReference>
<evidence type="ECO:0000313" key="15">
    <source>
        <dbReference type="Proteomes" id="UP000095409"/>
    </source>
</evidence>